<evidence type="ECO:0000313" key="3">
    <source>
        <dbReference type="Proteomes" id="UP000199503"/>
    </source>
</evidence>
<keyword evidence="3" id="KW-1185">Reference proteome</keyword>
<evidence type="ECO:0000256" key="1">
    <source>
        <dbReference type="SAM" id="Phobius"/>
    </source>
</evidence>
<dbReference type="AlphaFoldDB" id="A0A1H9PGT2"/>
<dbReference type="EMBL" id="FOFV01000009">
    <property type="protein sequence ID" value="SER47432.1"/>
    <property type="molecule type" value="Genomic_DNA"/>
</dbReference>
<keyword evidence="1" id="KW-1133">Transmembrane helix</keyword>
<reference evidence="3" key="1">
    <citation type="submission" date="2016-10" db="EMBL/GenBank/DDBJ databases">
        <authorList>
            <person name="Varghese N."/>
            <person name="Submissions S."/>
        </authorList>
    </citation>
    <scope>NUCLEOTIDE SEQUENCE [LARGE SCALE GENOMIC DNA]</scope>
    <source>
        <strain evidence="3">DSM 44437</strain>
    </source>
</reference>
<dbReference type="STRING" id="65499.SAMN04488000_109105"/>
<accession>A0A1H9PGT2</accession>
<feature type="transmembrane region" description="Helical" evidence="1">
    <location>
        <begin position="123"/>
        <end position="142"/>
    </location>
</feature>
<evidence type="ECO:0000313" key="2">
    <source>
        <dbReference type="EMBL" id="SER47432.1"/>
    </source>
</evidence>
<proteinExistence type="predicted"/>
<dbReference type="Proteomes" id="UP000199503">
    <property type="component" value="Unassembled WGS sequence"/>
</dbReference>
<organism evidence="2 3">
    <name type="scientific">Lentzea albida</name>
    <dbReference type="NCBI Taxonomy" id="65499"/>
    <lineage>
        <taxon>Bacteria</taxon>
        <taxon>Bacillati</taxon>
        <taxon>Actinomycetota</taxon>
        <taxon>Actinomycetes</taxon>
        <taxon>Pseudonocardiales</taxon>
        <taxon>Pseudonocardiaceae</taxon>
        <taxon>Lentzea</taxon>
    </lineage>
</organism>
<gene>
    <name evidence="2" type="ORF">SAMN04488000_109105</name>
</gene>
<dbReference type="OrthoDB" id="3699292at2"/>
<keyword evidence="1" id="KW-0812">Transmembrane</keyword>
<sequence length="212" mass="22985">MEPDLWSSAAEALDEHEHALVTARLAGAILGPGQTGRLARGERDVVFLLPDRLVFVRPEPFWTGSYEREQVERIMLAAGHVQFDVIGGDSLEFWIDTDLSPAEPFVREAEAWLAPRKSSGNGAVVGFGLAVVIALLFVFVPADGSPSNGGLTVRSSCSDFLRAGLEEQIELLRRVFAQVGMADEAEKPATLETTRRHCESNGGTLDAFFSGK</sequence>
<dbReference type="RefSeq" id="WP_089919350.1">
    <property type="nucleotide sequence ID" value="NZ_FOFV01000009.1"/>
</dbReference>
<protein>
    <submittedName>
        <fullName evidence="2">Uncharacterized protein</fullName>
    </submittedName>
</protein>
<keyword evidence="1" id="KW-0472">Membrane</keyword>
<name>A0A1H9PGT2_9PSEU</name>